<evidence type="ECO:0008006" key="4">
    <source>
        <dbReference type="Google" id="ProtNLM"/>
    </source>
</evidence>
<name>A0A242NA42_CABSO</name>
<gene>
    <name evidence="2" type="ORF">PAMC26510_02770</name>
</gene>
<feature type="region of interest" description="Disordered" evidence="1">
    <location>
        <begin position="128"/>
        <end position="168"/>
    </location>
</feature>
<evidence type="ECO:0000313" key="3">
    <source>
        <dbReference type="Proteomes" id="UP000194546"/>
    </source>
</evidence>
<reference evidence="2 3" key="1">
    <citation type="submission" date="2017-03" db="EMBL/GenBank/DDBJ databases">
        <title>Genome analysis of strain PAMC 26510.</title>
        <authorList>
            <person name="Oh H.-M."/>
            <person name="Yang J.-A."/>
        </authorList>
    </citation>
    <scope>NUCLEOTIDE SEQUENCE [LARGE SCALE GENOMIC DNA]</scope>
    <source>
        <strain evidence="2 3">PAMC 26510</strain>
    </source>
</reference>
<dbReference type="Proteomes" id="UP000194546">
    <property type="component" value="Unassembled WGS sequence"/>
</dbReference>
<accession>A0A242NA42</accession>
<protein>
    <recommendedName>
        <fullName evidence="4">DUF4148 domain-containing protein</fullName>
    </recommendedName>
</protein>
<sequence>MFALYRAYIMVTHPKRLVFAGVFVVALAVTSYLPRFVQNALHHDHSISDGYDDSGSAGGVPDGAPASGAVSKEVRPDPSPARILQAVRDSLQRNDLQSAEVLLRAARALDINNRQALALQHELDARMTQSASPSTAVKGAATPQRADSLPVKRTSRTATRTPDKRERAPIHTRKASNFHEEVNTSRITPVETAAPITEAAEKPKSMVESVPEAAHAPAPVIVPPPVGQPTAQPVVRPAPAPVVESSPGPKSREEVRAELYRARTDGSLPRFGNPDPAGPGVATISKPLAATPDR</sequence>
<evidence type="ECO:0000256" key="1">
    <source>
        <dbReference type="SAM" id="MobiDB-lite"/>
    </source>
</evidence>
<feature type="compositionally biased region" description="Low complexity" evidence="1">
    <location>
        <begin position="229"/>
        <end position="249"/>
    </location>
</feature>
<evidence type="ECO:0000313" key="2">
    <source>
        <dbReference type="EMBL" id="OTP80545.1"/>
    </source>
</evidence>
<feature type="compositionally biased region" description="Basic and acidic residues" evidence="1">
    <location>
        <begin position="250"/>
        <end position="264"/>
    </location>
</feature>
<comment type="caution">
    <text evidence="2">The sequence shown here is derived from an EMBL/GenBank/DDBJ whole genome shotgun (WGS) entry which is preliminary data.</text>
</comment>
<feature type="region of interest" description="Disordered" evidence="1">
    <location>
        <begin position="219"/>
        <end position="294"/>
    </location>
</feature>
<dbReference type="AlphaFoldDB" id="A0A242NA42"/>
<organism evidence="2 3">
    <name type="scientific">Caballeronia sordidicola</name>
    <name type="common">Burkholderia sordidicola</name>
    <dbReference type="NCBI Taxonomy" id="196367"/>
    <lineage>
        <taxon>Bacteria</taxon>
        <taxon>Pseudomonadati</taxon>
        <taxon>Pseudomonadota</taxon>
        <taxon>Betaproteobacteria</taxon>
        <taxon>Burkholderiales</taxon>
        <taxon>Burkholderiaceae</taxon>
        <taxon>Caballeronia</taxon>
    </lineage>
</organism>
<dbReference type="EMBL" id="NBTY01000006">
    <property type="protein sequence ID" value="OTP80545.1"/>
    <property type="molecule type" value="Genomic_DNA"/>
</dbReference>
<proteinExistence type="predicted"/>
<feature type="region of interest" description="Disordered" evidence="1">
    <location>
        <begin position="51"/>
        <end position="79"/>
    </location>
</feature>